<accession>A0A2M8LFS3</accession>
<evidence type="ECO:0000313" key="3">
    <source>
        <dbReference type="Proteomes" id="UP000231152"/>
    </source>
</evidence>
<organism evidence="2 3">
    <name type="scientific">Candidatus Uhrbacteria bacterium CG10_big_fil_rev_8_21_14_0_10_48_11</name>
    <dbReference type="NCBI Taxonomy" id="1975037"/>
    <lineage>
        <taxon>Bacteria</taxon>
        <taxon>Candidatus Uhriibacteriota</taxon>
    </lineage>
</organism>
<gene>
    <name evidence="2" type="ORF">COV04_00280</name>
</gene>
<feature type="compositionally biased region" description="Basic and acidic residues" evidence="1">
    <location>
        <begin position="111"/>
        <end position="120"/>
    </location>
</feature>
<dbReference type="AlphaFoldDB" id="A0A2M8LFS3"/>
<feature type="compositionally biased region" description="Polar residues" evidence="1">
    <location>
        <begin position="121"/>
        <end position="132"/>
    </location>
</feature>
<feature type="region of interest" description="Disordered" evidence="1">
    <location>
        <begin position="101"/>
        <end position="132"/>
    </location>
</feature>
<evidence type="ECO:0000313" key="2">
    <source>
        <dbReference type="EMBL" id="PJE76302.1"/>
    </source>
</evidence>
<protein>
    <submittedName>
        <fullName evidence="2">Uncharacterized protein</fullName>
    </submittedName>
</protein>
<reference evidence="2 3" key="1">
    <citation type="submission" date="2017-09" db="EMBL/GenBank/DDBJ databases">
        <title>Depth-based differentiation of microbial function through sediment-hosted aquifers and enrichment of novel symbionts in the deep terrestrial subsurface.</title>
        <authorList>
            <person name="Probst A.J."/>
            <person name="Ladd B."/>
            <person name="Jarett J.K."/>
            <person name="Geller-Mcgrath D.E."/>
            <person name="Sieber C.M."/>
            <person name="Emerson J.B."/>
            <person name="Anantharaman K."/>
            <person name="Thomas B.C."/>
            <person name="Malmstrom R."/>
            <person name="Stieglmeier M."/>
            <person name="Klingl A."/>
            <person name="Woyke T."/>
            <person name="Ryan C.M."/>
            <person name="Banfield J.F."/>
        </authorList>
    </citation>
    <scope>NUCLEOTIDE SEQUENCE [LARGE SCALE GENOMIC DNA]</scope>
    <source>
        <strain evidence="2">CG10_big_fil_rev_8_21_14_0_10_48_11</strain>
    </source>
</reference>
<name>A0A2M8LFS3_9BACT</name>
<sequence length="132" mass="15134">MVPHEVISLIRGAYGIGLTALSKETRHLLMHGVQMKLDQPSSVAAIYKRGLPLGRNQRLKSDWNLLFGYDADGFTAITVVIAEWLPSEYQVEPTLQLQKKRQRMSRSYWTNKEDAEERGQNKQQTAFWGQNT</sequence>
<proteinExistence type="predicted"/>
<comment type="caution">
    <text evidence="2">The sequence shown here is derived from an EMBL/GenBank/DDBJ whole genome shotgun (WGS) entry which is preliminary data.</text>
</comment>
<dbReference type="EMBL" id="PFET01000001">
    <property type="protein sequence ID" value="PJE76302.1"/>
    <property type="molecule type" value="Genomic_DNA"/>
</dbReference>
<dbReference type="Proteomes" id="UP000231152">
    <property type="component" value="Unassembled WGS sequence"/>
</dbReference>
<evidence type="ECO:0000256" key="1">
    <source>
        <dbReference type="SAM" id="MobiDB-lite"/>
    </source>
</evidence>